<dbReference type="InterPro" id="IPR044730">
    <property type="entry name" value="RNase_H-like_dom_plant"/>
</dbReference>
<dbReference type="Gene3D" id="3.30.420.10">
    <property type="entry name" value="Ribonuclease H-like superfamily/Ribonuclease H"/>
    <property type="match status" value="1"/>
</dbReference>
<dbReference type="Gramene" id="OMO99423">
    <property type="protein sequence ID" value="OMO99423"/>
    <property type="gene ID" value="CCACVL1_03816"/>
</dbReference>
<feature type="domain" description="RNase H type-1" evidence="1">
    <location>
        <begin position="241"/>
        <end position="363"/>
    </location>
</feature>
<evidence type="ECO:0000259" key="1">
    <source>
        <dbReference type="Pfam" id="PF13456"/>
    </source>
</evidence>
<dbReference type="InterPro" id="IPR002156">
    <property type="entry name" value="RNaseH_domain"/>
</dbReference>
<gene>
    <name evidence="2" type="ORF">CCACVL1_03816</name>
</gene>
<dbReference type="PANTHER" id="PTHR47074">
    <property type="entry name" value="BNAC02G40300D PROTEIN"/>
    <property type="match status" value="1"/>
</dbReference>
<dbReference type="STRING" id="210143.A0A1R3JX53"/>
<proteinExistence type="predicted"/>
<dbReference type="PANTHER" id="PTHR47074:SF48">
    <property type="entry name" value="POLYNUCLEOTIDYL TRANSFERASE, RIBONUCLEASE H-LIKE SUPERFAMILY PROTEIN"/>
    <property type="match status" value="1"/>
</dbReference>
<dbReference type="InterPro" id="IPR052929">
    <property type="entry name" value="RNase_H-like_EbsB-rel"/>
</dbReference>
<protein>
    <recommendedName>
        <fullName evidence="1">RNase H type-1 domain-containing protein</fullName>
    </recommendedName>
</protein>
<evidence type="ECO:0000313" key="2">
    <source>
        <dbReference type="EMBL" id="OMO99423.1"/>
    </source>
</evidence>
<keyword evidence="3" id="KW-1185">Reference proteome</keyword>
<dbReference type="Pfam" id="PF13456">
    <property type="entry name" value="RVT_3"/>
    <property type="match status" value="1"/>
</dbReference>
<name>A0A1R3JX53_COCAP</name>
<dbReference type="OMA" id="CNIVAND"/>
<dbReference type="OrthoDB" id="1002563at2759"/>
<dbReference type="AlphaFoldDB" id="A0A1R3JX53"/>
<comment type="caution">
    <text evidence="2">The sequence shown here is derived from an EMBL/GenBank/DDBJ whole genome shotgun (WGS) entry which is preliminary data.</text>
</comment>
<dbReference type="InterPro" id="IPR036397">
    <property type="entry name" value="RNaseH_sf"/>
</dbReference>
<organism evidence="2 3">
    <name type="scientific">Corchorus capsularis</name>
    <name type="common">Jute</name>
    <dbReference type="NCBI Taxonomy" id="210143"/>
    <lineage>
        <taxon>Eukaryota</taxon>
        <taxon>Viridiplantae</taxon>
        <taxon>Streptophyta</taxon>
        <taxon>Embryophyta</taxon>
        <taxon>Tracheophyta</taxon>
        <taxon>Spermatophyta</taxon>
        <taxon>Magnoliopsida</taxon>
        <taxon>eudicotyledons</taxon>
        <taxon>Gunneridae</taxon>
        <taxon>Pentapetalae</taxon>
        <taxon>rosids</taxon>
        <taxon>malvids</taxon>
        <taxon>Malvales</taxon>
        <taxon>Malvaceae</taxon>
        <taxon>Grewioideae</taxon>
        <taxon>Apeibeae</taxon>
        <taxon>Corchorus</taxon>
    </lineage>
</organism>
<dbReference type="Proteomes" id="UP000188268">
    <property type="component" value="Unassembled WGS sequence"/>
</dbReference>
<dbReference type="CDD" id="cd06222">
    <property type="entry name" value="RNase_H_like"/>
    <property type="match status" value="1"/>
</dbReference>
<dbReference type="EMBL" id="AWWV01006881">
    <property type="protein sequence ID" value="OMO99423.1"/>
    <property type="molecule type" value="Genomic_DNA"/>
</dbReference>
<reference evidence="2 3" key="1">
    <citation type="submission" date="2013-09" db="EMBL/GenBank/DDBJ databases">
        <title>Corchorus capsularis genome sequencing.</title>
        <authorList>
            <person name="Alam M."/>
            <person name="Haque M.S."/>
            <person name="Islam M.S."/>
            <person name="Emdad E.M."/>
            <person name="Islam M.M."/>
            <person name="Ahmed B."/>
            <person name="Halim A."/>
            <person name="Hossen Q.M.M."/>
            <person name="Hossain M.Z."/>
            <person name="Ahmed R."/>
            <person name="Khan M.M."/>
            <person name="Islam R."/>
            <person name="Rashid M.M."/>
            <person name="Khan S.A."/>
            <person name="Rahman M.S."/>
            <person name="Alam M."/>
        </authorList>
    </citation>
    <scope>NUCLEOTIDE SEQUENCE [LARGE SCALE GENOMIC DNA]</scope>
    <source>
        <strain evidence="3">cv. CVL-1</strain>
        <tissue evidence="2">Whole seedling</tissue>
    </source>
</reference>
<dbReference type="GO" id="GO:0003676">
    <property type="term" value="F:nucleic acid binding"/>
    <property type="evidence" value="ECO:0007669"/>
    <property type="project" value="InterPro"/>
</dbReference>
<evidence type="ECO:0000313" key="3">
    <source>
        <dbReference type="Proteomes" id="UP000188268"/>
    </source>
</evidence>
<dbReference type="GO" id="GO:0004523">
    <property type="term" value="F:RNA-DNA hybrid ribonuclease activity"/>
    <property type="evidence" value="ECO:0007669"/>
    <property type="project" value="InterPro"/>
</dbReference>
<dbReference type="SUPFAM" id="SSF53098">
    <property type="entry name" value="Ribonuclease H-like"/>
    <property type="match status" value="1"/>
</dbReference>
<sequence>MCKLSKTRIRDPAFESKKKRLDAAEERFVDLRNSLLDMDITMTFTNEMKVVANLKFMKNWDEYISIRLPIMIGRSRKRELQIIKDRLRNRIRSWKGKLLSVAVQARCDSLIWNNDSMGNYSCRSSYFQARRVLGREDCPVENRSAIWKLLWGANIYPKVQYFMWRVVHALLPVKCPWMEDYFQQWGAVDEFWLHMVSKAASLGSVERVFLSLWAIWMSTVRGSDVHAIRWKPPPSGVLKVNTDAAFDRARVGTGLAAVLRDSEGRVLSTVVDCNLFVKDVLYAGVFAIRLGVNMARADGISRCIILSDCLMAIFAINRLTKCNWEGDCLIEEIWELANFFESITFVHVKREANYCAHTVAKFAALNVATYVLYGSLPPDVCNPDL</sequence>
<accession>A0A1R3JX53</accession>
<dbReference type="InterPro" id="IPR012337">
    <property type="entry name" value="RNaseH-like_sf"/>
</dbReference>